<dbReference type="Pfam" id="PF04055">
    <property type="entry name" value="Radical_SAM"/>
    <property type="match status" value="1"/>
</dbReference>
<keyword evidence="2" id="KW-0963">Cytoplasm</keyword>
<dbReference type="EMBL" id="JAATWB010000005">
    <property type="protein sequence ID" value="NJA89233.1"/>
    <property type="molecule type" value="Genomic_DNA"/>
</dbReference>
<dbReference type="SFLD" id="SFLDS00029">
    <property type="entry name" value="Radical_SAM"/>
    <property type="match status" value="1"/>
</dbReference>
<evidence type="ECO:0000256" key="2">
    <source>
        <dbReference type="RuleBase" id="RU364116"/>
    </source>
</evidence>
<sequence>MATSRQIPAPDVRSTAGGTTPLPPLSLYVHFPWCIKKCPYCDFNSHGVREAIPEAAYVAALIADFTAAAPALAGRPIRSVFFGGGTPSLMSGEAVHRLLDELRQQGALADDAEITLEANPGAVEAARFRAYREAGVNRLSLGIQSFSAAQLQALGRVHTQDEARRAIELAARHFANFNLDLMYALPGQRVDEALADLETALTFAPPHLSCYQLTLEPHTAFAAAPPVLPDDDTAAAMQEGIEARLAAAGFTHYETSAFARPGRQCRHNLNYWHYGDYLGIGAGAHSKLSSLDDAGQLRVLRQVRWAQPARYLAELAPVDARASTGGSADAPTPRQPLAEEFTVAAAERPFEFMMNALRLNEGFAESLFAERCALPLTQIEEALRRAEREGLLERSGGRIAPSARGRRFLNRLLEGFLSDD</sequence>
<evidence type="ECO:0000313" key="5">
    <source>
        <dbReference type="Proteomes" id="UP000720344"/>
    </source>
</evidence>
<dbReference type="SUPFAM" id="SSF102114">
    <property type="entry name" value="Radical SAM enzymes"/>
    <property type="match status" value="1"/>
</dbReference>
<keyword evidence="2" id="KW-0349">Heme</keyword>
<dbReference type="Pfam" id="PF06969">
    <property type="entry name" value="HemN_C"/>
    <property type="match status" value="1"/>
</dbReference>
<keyword evidence="2" id="KW-0143">Chaperone</keyword>
<comment type="function">
    <text evidence="2">Probably acts as a heme chaperone, transferring heme to an unknown acceptor. Binds one molecule of heme per monomer, possibly covalently. Binds 1 [4Fe-4S] cluster. The cluster is coordinated with 3 cysteines and an exchangeable S-adenosyl-L-methionine.</text>
</comment>
<accession>A0ABX0WHQ2</accession>
<comment type="caution">
    <text evidence="4">The sequence shown here is derived from an EMBL/GenBank/DDBJ whole genome shotgun (WGS) entry which is preliminary data.</text>
</comment>
<dbReference type="NCBIfam" id="TIGR00539">
    <property type="entry name" value="hemN_rel"/>
    <property type="match status" value="1"/>
</dbReference>
<dbReference type="InterPro" id="IPR034505">
    <property type="entry name" value="Coproporphyrinogen-III_oxidase"/>
</dbReference>
<dbReference type="SFLD" id="SFLDG01065">
    <property type="entry name" value="anaerobic_coproporphyrinogen-I"/>
    <property type="match status" value="1"/>
</dbReference>
<comment type="similarity">
    <text evidence="1">Belongs to the anaerobic coproporphyrinogen-III oxidase family. HemW subfamily.</text>
</comment>
<evidence type="ECO:0000313" key="4">
    <source>
        <dbReference type="EMBL" id="NJA89233.1"/>
    </source>
</evidence>
<dbReference type="InterPro" id="IPR004559">
    <property type="entry name" value="HemW-like"/>
</dbReference>
<keyword evidence="5" id="KW-1185">Reference proteome</keyword>
<dbReference type="CDD" id="cd01335">
    <property type="entry name" value="Radical_SAM"/>
    <property type="match status" value="1"/>
</dbReference>
<keyword evidence="2" id="KW-0479">Metal-binding</keyword>
<dbReference type="SFLD" id="SFLDG01082">
    <property type="entry name" value="B12-binding_domain_containing"/>
    <property type="match status" value="1"/>
</dbReference>
<dbReference type="InterPro" id="IPR058240">
    <property type="entry name" value="rSAM_sf"/>
</dbReference>
<dbReference type="InterPro" id="IPR010723">
    <property type="entry name" value="HemN_C"/>
</dbReference>
<keyword evidence="2" id="KW-0004">4Fe-4S</keyword>
<dbReference type="PANTHER" id="PTHR13932">
    <property type="entry name" value="COPROPORPHYRINIGEN III OXIDASE"/>
    <property type="match status" value="1"/>
</dbReference>
<comment type="subcellular location">
    <subcellularLocation>
        <location evidence="2">Cytoplasm</location>
    </subcellularLocation>
</comment>
<evidence type="ECO:0000259" key="3">
    <source>
        <dbReference type="PROSITE" id="PS51918"/>
    </source>
</evidence>
<dbReference type="RefSeq" id="WP_167681683.1">
    <property type="nucleotide sequence ID" value="NZ_JAATWB010000005.1"/>
</dbReference>
<dbReference type="Gene3D" id="3.30.750.200">
    <property type="match status" value="1"/>
</dbReference>
<dbReference type="SMART" id="SM00729">
    <property type="entry name" value="Elp3"/>
    <property type="match status" value="1"/>
</dbReference>
<dbReference type="PROSITE" id="PS51918">
    <property type="entry name" value="RADICAL_SAM"/>
    <property type="match status" value="1"/>
</dbReference>
<name>A0ABX0WHQ2_9RHOO</name>
<protein>
    <recommendedName>
        <fullName evidence="2">Heme chaperone HemW</fullName>
    </recommendedName>
</protein>
<organism evidence="4 5">
    <name type="scientific">Rhodocyclus gracilis</name>
    <dbReference type="NCBI Taxonomy" id="2929842"/>
    <lineage>
        <taxon>Bacteria</taxon>
        <taxon>Pseudomonadati</taxon>
        <taxon>Pseudomonadota</taxon>
        <taxon>Betaproteobacteria</taxon>
        <taxon>Rhodocyclales</taxon>
        <taxon>Rhodocyclaceae</taxon>
        <taxon>Rhodocyclus</taxon>
    </lineage>
</organism>
<proteinExistence type="inferred from homology"/>
<dbReference type="InterPro" id="IPR007197">
    <property type="entry name" value="rSAM"/>
</dbReference>
<dbReference type="PANTHER" id="PTHR13932:SF5">
    <property type="entry name" value="RADICAL S-ADENOSYL METHIONINE DOMAIN-CONTAINING PROTEIN 1, MITOCHONDRIAL"/>
    <property type="match status" value="1"/>
</dbReference>
<keyword evidence="2" id="KW-0411">Iron-sulfur</keyword>
<feature type="domain" description="Radical SAM core" evidence="3">
    <location>
        <begin position="19"/>
        <end position="251"/>
    </location>
</feature>
<dbReference type="SFLD" id="SFLDF00288">
    <property type="entry name" value="HemN-like__clustered_with_nucl"/>
    <property type="match status" value="1"/>
</dbReference>
<reference evidence="5" key="1">
    <citation type="submission" date="2020-03" db="EMBL/GenBank/DDBJ databases">
        <title>Whole-genome sequence of the purple nonsulfur bacterium Rhodocyclus tenuis DSM112.</title>
        <authorList>
            <person name="Kyndt J.A."/>
            <person name="Meyer T.E."/>
        </authorList>
    </citation>
    <scope>NUCLEOTIDE SEQUENCE [LARGE SCALE GENOMIC DNA]</scope>
    <source>
        <strain evidence="5">DSM 112</strain>
    </source>
</reference>
<gene>
    <name evidence="4" type="ORF">HCX48_08370</name>
</gene>
<evidence type="ECO:0000256" key="1">
    <source>
        <dbReference type="ARBA" id="ARBA00006100"/>
    </source>
</evidence>
<dbReference type="Proteomes" id="UP000720344">
    <property type="component" value="Unassembled WGS sequence"/>
</dbReference>
<keyword evidence="2" id="KW-0408">Iron</keyword>
<dbReference type="SFLD" id="SFLDF00562">
    <property type="entry name" value="HemN-like__clustered_with_heat"/>
    <property type="match status" value="1"/>
</dbReference>
<dbReference type="InterPro" id="IPR006638">
    <property type="entry name" value="Elp3/MiaA/NifB-like_rSAM"/>
</dbReference>
<keyword evidence="2" id="KW-0949">S-adenosyl-L-methionine</keyword>